<keyword evidence="2" id="KW-0540">Nuclease</keyword>
<protein>
    <submittedName>
        <fullName evidence="2">Uma2 family endonuclease</fullName>
    </submittedName>
</protein>
<keyword evidence="2" id="KW-0378">Hydrolase</keyword>
<keyword evidence="3" id="KW-1185">Reference proteome</keyword>
<dbReference type="SUPFAM" id="SSF52980">
    <property type="entry name" value="Restriction endonuclease-like"/>
    <property type="match status" value="1"/>
</dbReference>
<dbReference type="PANTHER" id="PTHR36558">
    <property type="entry name" value="GLR1098 PROTEIN"/>
    <property type="match status" value="1"/>
</dbReference>
<accession>A0A3N6NCP8</accession>
<dbReference type="OrthoDB" id="422510at2"/>
<dbReference type="Proteomes" id="UP000269154">
    <property type="component" value="Unassembled WGS sequence"/>
</dbReference>
<reference evidence="2 3" key="1">
    <citation type="journal article" date="2018" name="ACS Chem. Biol.">
        <title>Ketoreductase domain dysfunction expands chemodiversity: malyngamide biosynthesis in the cyanobacterium Okeania hirsuta.</title>
        <authorList>
            <person name="Moss N.A."/>
            <person name="Leao T."/>
            <person name="Rankin M."/>
            <person name="McCullough T.M."/>
            <person name="Qu P."/>
            <person name="Korobeynikov A."/>
            <person name="Smith J.L."/>
            <person name="Gerwick L."/>
            <person name="Gerwick W.H."/>
        </authorList>
    </citation>
    <scope>NUCLEOTIDE SEQUENCE [LARGE SCALE GENOMIC DNA]</scope>
    <source>
        <strain evidence="2 3">PAB10Feb10-1</strain>
    </source>
</reference>
<sequence length="197" mass="23484">MQIQTRKKVYTPEEYLLLEENAEDKHEYLDGEIISMTGGTTNHNEIASNFCAYLKFALKGKNYRVFIGDVRLWIPDYNLYTYPDIMIIEDQPIYHQSRTDTVTNPFIVVEVLSKSTANYDRGDKFKFYRSIPEFKEYILIDQYQFYIEQYVKTSEDKWEVTYYESEGSSLKLTALDFEITFSDLYERVDFNNQGEER</sequence>
<dbReference type="Pfam" id="PF05685">
    <property type="entry name" value="Uma2"/>
    <property type="match status" value="1"/>
</dbReference>
<gene>
    <name evidence="2" type="ORF">D5R40_22355</name>
</gene>
<feature type="domain" description="Putative restriction endonuclease" evidence="1">
    <location>
        <begin position="12"/>
        <end position="179"/>
    </location>
</feature>
<evidence type="ECO:0000313" key="3">
    <source>
        <dbReference type="Proteomes" id="UP000269154"/>
    </source>
</evidence>
<keyword evidence="2" id="KW-0255">Endonuclease</keyword>
<dbReference type="GO" id="GO:0004519">
    <property type="term" value="F:endonuclease activity"/>
    <property type="evidence" value="ECO:0007669"/>
    <property type="project" value="UniProtKB-KW"/>
</dbReference>
<name>A0A3N6NCP8_9CYAN</name>
<evidence type="ECO:0000313" key="2">
    <source>
        <dbReference type="EMBL" id="RQH32396.1"/>
    </source>
</evidence>
<proteinExistence type="predicted"/>
<dbReference type="InterPro" id="IPR008538">
    <property type="entry name" value="Uma2"/>
</dbReference>
<dbReference type="EMBL" id="RCBY01000155">
    <property type="protein sequence ID" value="RQH32396.1"/>
    <property type="molecule type" value="Genomic_DNA"/>
</dbReference>
<comment type="caution">
    <text evidence="2">The sequence shown here is derived from an EMBL/GenBank/DDBJ whole genome shotgun (WGS) entry which is preliminary data.</text>
</comment>
<dbReference type="RefSeq" id="WP_124146814.1">
    <property type="nucleotide sequence ID" value="NZ_CAWOLW010000063.1"/>
</dbReference>
<evidence type="ECO:0000259" key="1">
    <source>
        <dbReference type="Pfam" id="PF05685"/>
    </source>
</evidence>
<dbReference type="AlphaFoldDB" id="A0A3N6NCP8"/>
<dbReference type="InterPro" id="IPR011335">
    <property type="entry name" value="Restrct_endonuc-II-like"/>
</dbReference>
<dbReference type="Gene3D" id="3.90.1570.10">
    <property type="entry name" value="tt1808, chain A"/>
    <property type="match status" value="1"/>
</dbReference>
<dbReference type="PANTHER" id="PTHR36558:SF1">
    <property type="entry name" value="RESTRICTION ENDONUCLEASE DOMAIN-CONTAINING PROTEIN-RELATED"/>
    <property type="match status" value="1"/>
</dbReference>
<organism evidence="2 3">
    <name type="scientific">Okeania hirsuta</name>
    <dbReference type="NCBI Taxonomy" id="1458930"/>
    <lineage>
        <taxon>Bacteria</taxon>
        <taxon>Bacillati</taxon>
        <taxon>Cyanobacteriota</taxon>
        <taxon>Cyanophyceae</taxon>
        <taxon>Oscillatoriophycideae</taxon>
        <taxon>Oscillatoriales</taxon>
        <taxon>Microcoleaceae</taxon>
        <taxon>Okeania</taxon>
    </lineage>
</organism>
<dbReference type="CDD" id="cd06260">
    <property type="entry name" value="DUF820-like"/>
    <property type="match status" value="1"/>
</dbReference>
<dbReference type="InterPro" id="IPR012296">
    <property type="entry name" value="Nuclease_put_TT1808"/>
</dbReference>